<proteinExistence type="predicted"/>
<feature type="region of interest" description="Disordered" evidence="1">
    <location>
        <begin position="46"/>
        <end position="76"/>
    </location>
</feature>
<name>A0A0F8Z8B6_9ZZZZ</name>
<dbReference type="AlphaFoldDB" id="A0A0F8Z8B6"/>
<comment type="caution">
    <text evidence="2">The sequence shown here is derived from an EMBL/GenBank/DDBJ whole genome shotgun (WGS) entry which is preliminary data.</text>
</comment>
<protein>
    <submittedName>
        <fullName evidence="2">Uncharacterized protein</fullName>
    </submittedName>
</protein>
<accession>A0A0F8Z8B6</accession>
<dbReference type="EMBL" id="LAZR01049282">
    <property type="protein sequence ID" value="KKK90012.1"/>
    <property type="molecule type" value="Genomic_DNA"/>
</dbReference>
<gene>
    <name evidence="2" type="ORF">LCGC14_2727320</name>
</gene>
<evidence type="ECO:0000313" key="2">
    <source>
        <dbReference type="EMBL" id="KKK90012.1"/>
    </source>
</evidence>
<feature type="compositionally biased region" description="Basic residues" evidence="1">
    <location>
        <begin position="66"/>
        <end position="76"/>
    </location>
</feature>
<reference evidence="2" key="1">
    <citation type="journal article" date="2015" name="Nature">
        <title>Complex archaea that bridge the gap between prokaryotes and eukaryotes.</title>
        <authorList>
            <person name="Spang A."/>
            <person name="Saw J.H."/>
            <person name="Jorgensen S.L."/>
            <person name="Zaremba-Niedzwiedzka K."/>
            <person name="Martijn J."/>
            <person name="Lind A.E."/>
            <person name="van Eijk R."/>
            <person name="Schleper C."/>
            <person name="Guy L."/>
            <person name="Ettema T.J."/>
        </authorList>
    </citation>
    <scope>NUCLEOTIDE SEQUENCE</scope>
</reference>
<evidence type="ECO:0000256" key="1">
    <source>
        <dbReference type="SAM" id="MobiDB-lite"/>
    </source>
</evidence>
<sequence length="76" mass="8342">MPYKIESIGGGKFKVVNKETGNVHSKATSKANADAQVRLLHGVEHGMKPRTTRQVIGDHPSAGNPHPKHKSKHRKK</sequence>
<organism evidence="2">
    <name type="scientific">marine sediment metagenome</name>
    <dbReference type="NCBI Taxonomy" id="412755"/>
    <lineage>
        <taxon>unclassified sequences</taxon>
        <taxon>metagenomes</taxon>
        <taxon>ecological metagenomes</taxon>
    </lineage>
</organism>